<evidence type="ECO:0000313" key="3">
    <source>
        <dbReference type="EMBL" id="AMC93251.1"/>
    </source>
</evidence>
<gene>
    <name evidence="3" type="ORF">AOC36_04470</name>
</gene>
<dbReference type="STRING" id="1514105.AOC36_04470"/>
<organism evidence="3 4">
    <name type="scientific">Erysipelothrix larvae</name>
    <dbReference type="NCBI Taxonomy" id="1514105"/>
    <lineage>
        <taxon>Bacteria</taxon>
        <taxon>Bacillati</taxon>
        <taxon>Bacillota</taxon>
        <taxon>Erysipelotrichia</taxon>
        <taxon>Erysipelotrichales</taxon>
        <taxon>Erysipelotrichaceae</taxon>
        <taxon>Erysipelothrix</taxon>
    </lineage>
</organism>
<dbReference type="HAMAP" id="MF_00707">
    <property type="entry name" value="UPF0735"/>
    <property type="match status" value="1"/>
</dbReference>
<dbReference type="RefSeq" id="WP_067631832.1">
    <property type="nucleotide sequence ID" value="NZ_CP013213.1"/>
</dbReference>
<dbReference type="AlphaFoldDB" id="A0A0X8GZG0"/>
<evidence type="ECO:0000313" key="4">
    <source>
        <dbReference type="Proteomes" id="UP000063781"/>
    </source>
</evidence>
<dbReference type="Proteomes" id="UP000063781">
    <property type="component" value="Chromosome"/>
</dbReference>
<feature type="domain" description="ACT" evidence="2">
    <location>
        <begin position="71"/>
        <end position="146"/>
    </location>
</feature>
<dbReference type="Gene3D" id="3.30.70.260">
    <property type="match status" value="1"/>
</dbReference>
<keyword evidence="4" id="KW-1185">Reference proteome</keyword>
<sequence length="149" mass="16641">MADRQKYYIIQKKALPSSILKVLEAQELLDNGVVKSISEATERVGISRSVFYKYQHAVKPFYKDEAQRTVTIGLNLLDSPGILSDVLGILATFNFNLLTINQTIPINGIANVTLTLETLNNTKDLEQLIQILEEHQSIKSVRILAGETI</sequence>
<dbReference type="NCBIfam" id="NF003361">
    <property type="entry name" value="PRK04435.1"/>
    <property type="match status" value="1"/>
</dbReference>
<dbReference type="InterPro" id="IPR045865">
    <property type="entry name" value="ACT-like_dom_sf"/>
</dbReference>
<comment type="similarity">
    <text evidence="1">Belongs to the UPF0735 family.</text>
</comment>
<evidence type="ECO:0000256" key="1">
    <source>
        <dbReference type="HAMAP-Rule" id="MF_00707"/>
    </source>
</evidence>
<dbReference type="Pfam" id="PF01842">
    <property type="entry name" value="ACT"/>
    <property type="match status" value="1"/>
</dbReference>
<dbReference type="OrthoDB" id="9788773at2"/>
<evidence type="ECO:0000259" key="2">
    <source>
        <dbReference type="PROSITE" id="PS51671"/>
    </source>
</evidence>
<dbReference type="KEGG" id="erl:AOC36_04470"/>
<accession>A0A0X8GZG0</accession>
<proteinExistence type="inferred from homology"/>
<reference evidence="3 4" key="1">
    <citation type="submission" date="2015-10" db="EMBL/GenBank/DDBJ databases">
        <title>Erysipelothrix larvae sp. LV19 isolated from the larval gut of the rhinoceros beetle, Trypoxylus dichotomus.</title>
        <authorList>
            <person name="Lim S."/>
            <person name="Kim B.-C."/>
        </authorList>
    </citation>
    <scope>NUCLEOTIDE SEQUENCE [LARGE SCALE GENOMIC DNA]</scope>
    <source>
        <strain evidence="3 4">LV19</strain>
    </source>
</reference>
<dbReference type="InterPro" id="IPR002912">
    <property type="entry name" value="ACT_dom"/>
</dbReference>
<protein>
    <recommendedName>
        <fullName evidence="1">UPF0735 ACT domain-containing protein AOC36_04470</fullName>
    </recommendedName>
</protein>
<name>A0A0X8GZG0_9FIRM</name>
<dbReference type="PIRSF" id="PIRSF025624">
    <property type="entry name" value="ACT_PheB"/>
    <property type="match status" value="1"/>
</dbReference>
<dbReference type="SUPFAM" id="SSF55021">
    <property type="entry name" value="ACT-like"/>
    <property type="match status" value="1"/>
</dbReference>
<dbReference type="EMBL" id="CP013213">
    <property type="protein sequence ID" value="AMC93251.1"/>
    <property type="molecule type" value="Genomic_DNA"/>
</dbReference>
<dbReference type="InterPro" id="IPR008310">
    <property type="entry name" value="UPF0735_ACT_dom-cont"/>
</dbReference>
<dbReference type="PROSITE" id="PS51671">
    <property type="entry name" value="ACT"/>
    <property type="match status" value="1"/>
</dbReference>